<evidence type="ECO:0000313" key="2">
    <source>
        <dbReference type="EMBL" id="PWV97489.1"/>
    </source>
</evidence>
<dbReference type="Pfam" id="PF00144">
    <property type="entry name" value="Beta-lactamase"/>
    <property type="match status" value="1"/>
</dbReference>
<comment type="caution">
    <text evidence="2">The sequence shown here is derived from an EMBL/GenBank/DDBJ whole genome shotgun (WGS) entry which is preliminary data.</text>
</comment>
<dbReference type="Proteomes" id="UP000246352">
    <property type="component" value="Unassembled WGS sequence"/>
</dbReference>
<dbReference type="AlphaFoldDB" id="A0A317PD72"/>
<name>A0A317PD72_9HYPH</name>
<dbReference type="SUPFAM" id="SSF56601">
    <property type="entry name" value="beta-lactamase/transpeptidase-like"/>
    <property type="match status" value="1"/>
</dbReference>
<protein>
    <recommendedName>
        <fullName evidence="1">Beta-lactamase-related domain-containing protein</fullName>
    </recommendedName>
</protein>
<organism evidence="2 3">
    <name type="scientific">Hoeflea marina</name>
    <dbReference type="NCBI Taxonomy" id="274592"/>
    <lineage>
        <taxon>Bacteria</taxon>
        <taxon>Pseudomonadati</taxon>
        <taxon>Pseudomonadota</taxon>
        <taxon>Alphaproteobacteria</taxon>
        <taxon>Hyphomicrobiales</taxon>
        <taxon>Rhizobiaceae</taxon>
        <taxon>Hoeflea</taxon>
    </lineage>
</organism>
<dbReference type="RefSeq" id="WP_110033805.1">
    <property type="nucleotide sequence ID" value="NZ_QGTR01000006.1"/>
</dbReference>
<evidence type="ECO:0000313" key="3">
    <source>
        <dbReference type="Proteomes" id="UP000246352"/>
    </source>
</evidence>
<accession>A0A317PD72</accession>
<dbReference type="InterPro" id="IPR050789">
    <property type="entry name" value="Diverse_Enzym_Activities"/>
</dbReference>
<evidence type="ECO:0000259" key="1">
    <source>
        <dbReference type="Pfam" id="PF00144"/>
    </source>
</evidence>
<reference evidence="2 3" key="1">
    <citation type="submission" date="2018-05" db="EMBL/GenBank/DDBJ databases">
        <title>Genomic Encyclopedia of Type Strains, Phase IV (KMG-IV): sequencing the most valuable type-strain genomes for metagenomic binning, comparative biology and taxonomic classification.</title>
        <authorList>
            <person name="Goeker M."/>
        </authorList>
    </citation>
    <scope>NUCLEOTIDE SEQUENCE [LARGE SCALE GENOMIC DNA]</scope>
    <source>
        <strain evidence="2 3">DSM 16791</strain>
    </source>
</reference>
<dbReference type="OrthoDB" id="9814204at2"/>
<proteinExistence type="predicted"/>
<dbReference type="Gene3D" id="3.40.710.10">
    <property type="entry name" value="DD-peptidase/beta-lactamase superfamily"/>
    <property type="match status" value="1"/>
</dbReference>
<keyword evidence="3" id="KW-1185">Reference proteome</keyword>
<dbReference type="InterPro" id="IPR012338">
    <property type="entry name" value="Beta-lactam/transpept-like"/>
</dbReference>
<dbReference type="PANTHER" id="PTHR43283:SF7">
    <property type="entry name" value="BETA-LACTAMASE-RELATED DOMAIN-CONTAINING PROTEIN"/>
    <property type="match status" value="1"/>
</dbReference>
<dbReference type="PANTHER" id="PTHR43283">
    <property type="entry name" value="BETA-LACTAMASE-RELATED"/>
    <property type="match status" value="1"/>
</dbReference>
<sequence length="391" mass="42762">MDNEFATRNGYPRSAVTLANWRTQPFNRWAFRNVAELVPSARISTASPSLLPDPVSNPAMLGRTAFEGSEEKLAWFLATSQTDSFLVARDGRIICEWHAAGVDRQDPHLLFSITKSITALVTAILEEQGFVDLSAPIGAILPETRRGAYGDATVRQLLDMRVSLDFEEVYNSDGDYARYRRAMLWNPADPKQEDPGLFALLCALPKGAHAHGGVHAYQSPNTDMLGTALEELAGRRFSDLCSALLWHPLGASADAMLTVDRFGAPRTAGGMSCRPHDLLAVGQMLLDGGKVGDQQIIPPAWLDDMRSNGDEEVWAKGSQADFLAHGRYRSCWYQVGGASQAYLAAGIHGQYLYVDPESRTVIAKFASQDEPQDSLLDRQNLALFASLCAAD</sequence>
<feature type="domain" description="Beta-lactamase-related" evidence="1">
    <location>
        <begin position="84"/>
        <end position="383"/>
    </location>
</feature>
<gene>
    <name evidence="2" type="ORF">DFR52_10612</name>
</gene>
<dbReference type="InterPro" id="IPR001466">
    <property type="entry name" value="Beta-lactam-related"/>
</dbReference>
<dbReference type="EMBL" id="QGTR01000006">
    <property type="protein sequence ID" value="PWV97489.1"/>
    <property type="molecule type" value="Genomic_DNA"/>
</dbReference>